<reference evidence="1" key="1">
    <citation type="journal article" date="2022" name="Int. J. Mol. Sci.">
        <title>Draft Genome of Tanacetum Coccineum: Genomic Comparison of Closely Related Tanacetum-Family Plants.</title>
        <authorList>
            <person name="Yamashiro T."/>
            <person name="Shiraishi A."/>
            <person name="Nakayama K."/>
            <person name="Satake H."/>
        </authorList>
    </citation>
    <scope>NUCLEOTIDE SEQUENCE</scope>
</reference>
<comment type="caution">
    <text evidence="1">The sequence shown here is derived from an EMBL/GenBank/DDBJ whole genome shotgun (WGS) entry which is preliminary data.</text>
</comment>
<proteinExistence type="predicted"/>
<evidence type="ECO:0000313" key="2">
    <source>
        <dbReference type="Proteomes" id="UP001151760"/>
    </source>
</evidence>
<reference evidence="1" key="2">
    <citation type="submission" date="2022-01" db="EMBL/GenBank/DDBJ databases">
        <authorList>
            <person name="Yamashiro T."/>
            <person name="Shiraishi A."/>
            <person name="Satake H."/>
            <person name="Nakayama K."/>
        </authorList>
    </citation>
    <scope>NUCLEOTIDE SEQUENCE</scope>
</reference>
<dbReference type="Proteomes" id="UP001151760">
    <property type="component" value="Unassembled WGS sequence"/>
</dbReference>
<dbReference type="EMBL" id="BQNB010015682">
    <property type="protein sequence ID" value="GJT42873.1"/>
    <property type="molecule type" value="Genomic_DNA"/>
</dbReference>
<evidence type="ECO:0000313" key="1">
    <source>
        <dbReference type="EMBL" id="GJT42873.1"/>
    </source>
</evidence>
<organism evidence="1 2">
    <name type="scientific">Tanacetum coccineum</name>
    <dbReference type="NCBI Taxonomy" id="301880"/>
    <lineage>
        <taxon>Eukaryota</taxon>
        <taxon>Viridiplantae</taxon>
        <taxon>Streptophyta</taxon>
        <taxon>Embryophyta</taxon>
        <taxon>Tracheophyta</taxon>
        <taxon>Spermatophyta</taxon>
        <taxon>Magnoliopsida</taxon>
        <taxon>eudicotyledons</taxon>
        <taxon>Gunneridae</taxon>
        <taxon>Pentapetalae</taxon>
        <taxon>asterids</taxon>
        <taxon>campanulids</taxon>
        <taxon>Asterales</taxon>
        <taxon>Asteraceae</taxon>
        <taxon>Asteroideae</taxon>
        <taxon>Anthemideae</taxon>
        <taxon>Anthemidinae</taxon>
        <taxon>Tanacetum</taxon>
    </lineage>
</organism>
<sequence>MLAPRSAKALHVLIPENSHGKTEITGSSKFFVLSCRRLSSISSEGKGIDVRWLGIGALTGSKNVARNLDVEIGLVVTEDGDVFGSSTSVETSWGRRARTPLEQGLATLIDELWTLLVFDDFSILEALSESYHPQRSSMNLE</sequence>
<name>A0ABQ5DWC2_9ASTR</name>
<protein>
    <submittedName>
        <fullName evidence="1">Uncharacterized protein</fullName>
    </submittedName>
</protein>
<keyword evidence="2" id="KW-1185">Reference proteome</keyword>
<accession>A0ABQ5DWC2</accession>
<gene>
    <name evidence="1" type="ORF">Tco_0951588</name>
</gene>